<sequence>MANTQPNFGNGARNLQAGTVTSLKAKGIKTIYLLKIANEIEICQVQNVFKQTHSEEIT</sequence>
<protein>
    <submittedName>
        <fullName evidence="1">Uncharacterized protein</fullName>
    </submittedName>
</protein>
<evidence type="ECO:0000313" key="2">
    <source>
        <dbReference type="Proteomes" id="UP001196413"/>
    </source>
</evidence>
<reference evidence="1" key="1">
    <citation type="submission" date="2021-06" db="EMBL/GenBank/DDBJ databases">
        <title>Parelaphostrongylus tenuis whole genome reference sequence.</title>
        <authorList>
            <person name="Garwood T.J."/>
            <person name="Larsen P.A."/>
            <person name="Fountain-Jones N.M."/>
            <person name="Garbe J.R."/>
            <person name="Macchietto M.G."/>
            <person name="Kania S.A."/>
            <person name="Gerhold R.W."/>
            <person name="Richards J.E."/>
            <person name="Wolf T.M."/>
        </authorList>
    </citation>
    <scope>NUCLEOTIDE SEQUENCE</scope>
    <source>
        <strain evidence="1">MNPRO001-30</strain>
        <tissue evidence="1">Meninges</tissue>
    </source>
</reference>
<proteinExistence type="predicted"/>
<dbReference type="AlphaFoldDB" id="A0AAD5RBK5"/>
<evidence type="ECO:0000313" key="1">
    <source>
        <dbReference type="EMBL" id="KAJ1373348.1"/>
    </source>
</evidence>
<organism evidence="1 2">
    <name type="scientific">Parelaphostrongylus tenuis</name>
    <name type="common">Meningeal worm</name>
    <dbReference type="NCBI Taxonomy" id="148309"/>
    <lineage>
        <taxon>Eukaryota</taxon>
        <taxon>Metazoa</taxon>
        <taxon>Ecdysozoa</taxon>
        <taxon>Nematoda</taxon>
        <taxon>Chromadorea</taxon>
        <taxon>Rhabditida</taxon>
        <taxon>Rhabditina</taxon>
        <taxon>Rhabditomorpha</taxon>
        <taxon>Strongyloidea</taxon>
        <taxon>Metastrongylidae</taxon>
        <taxon>Parelaphostrongylus</taxon>
    </lineage>
</organism>
<accession>A0AAD5RBK5</accession>
<dbReference type="Proteomes" id="UP001196413">
    <property type="component" value="Unassembled WGS sequence"/>
</dbReference>
<name>A0AAD5RBK5_PARTN</name>
<dbReference type="EMBL" id="JAHQIW010007266">
    <property type="protein sequence ID" value="KAJ1373348.1"/>
    <property type="molecule type" value="Genomic_DNA"/>
</dbReference>
<comment type="caution">
    <text evidence="1">The sequence shown here is derived from an EMBL/GenBank/DDBJ whole genome shotgun (WGS) entry which is preliminary data.</text>
</comment>
<keyword evidence="2" id="KW-1185">Reference proteome</keyword>
<gene>
    <name evidence="1" type="ORF">KIN20_035723</name>
</gene>